<evidence type="ECO:0000313" key="2">
    <source>
        <dbReference type="Proteomes" id="UP000186817"/>
    </source>
</evidence>
<reference evidence="1 2" key="1">
    <citation type="submission" date="2016-02" db="EMBL/GenBank/DDBJ databases">
        <title>Genome analysis of coral dinoflagellate symbionts highlights evolutionary adaptations to a symbiotic lifestyle.</title>
        <authorList>
            <person name="Aranda M."/>
            <person name="Li Y."/>
            <person name="Liew Y.J."/>
            <person name="Baumgarten S."/>
            <person name="Simakov O."/>
            <person name="Wilson M."/>
            <person name="Piel J."/>
            <person name="Ashoor H."/>
            <person name="Bougouffa S."/>
            <person name="Bajic V.B."/>
            <person name="Ryu T."/>
            <person name="Ravasi T."/>
            <person name="Bayer T."/>
            <person name="Micklem G."/>
            <person name="Kim H."/>
            <person name="Bhak J."/>
            <person name="Lajeunesse T.C."/>
            <person name="Voolstra C.R."/>
        </authorList>
    </citation>
    <scope>NUCLEOTIDE SEQUENCE [LARGE SCALE GENOMIC DNA]</scope>
    <source>
        <strain evidence="1 2">CCMP2467</strain>
    </source>
</reference>
<dbReference type="OMA" id="YETIAHE"/>
<comment type="caution">
    <text evidence="1">The sequence shown here is derived from an EMBL/GenBank/DDBJ whole genome shotgun (WGS) entry which is preliminary data.</text>
</comment>
<name>A0A1Q9EVH7_SYMMI</name>
<protein>
    <submittedName>
        <fullName evidence="1">Uncharacterized protein</fullName>
    </submittedName>
</protein>
<evidence type="ECO:0000313" key="1">
    <source>
        <dbReference type="EMBL" id="OLQ11385.1"/>
    </source>
</evidence>
<dbReference type="EMBL" id="LSRX01000060">
    <property type="protein sequence ID" value="OLQ11385.1"/>
    <property type="molecule type" value="Genomic_DNA"/>
</dbReference>
<dbReference type="OrthoDB" id="411912at2759"/>
<proteinExistence type="predicted"/>
<sequence>MDRGSVTEYHVHVDVSTESHVHVDDDTFLCCPIPDDAAMAGVVMTHRLERLHELSLKNFHLAIFCLIYIAVNMVCLVMNYMGQEWLGIDDRDHVFHLIEFWATFAFSCVQVYSLVYSPRSVGAIYRNPFVLKTVIFLNVASTFGSALLVTVSLETFEVLSHEVEYANEITMAFVDVVLLGVVAKQAGYNIEGAWFNLLAAVFTLVVAVLQLGIYNMLDGPHGGPGEPIAHYFEFAFESLSALISFSFCMDGKLMCDRALRMLLDTQQRQRAAVGAPCSHSRGKRGLQGA</sequence>
<accession>A0A1Q9EVH7</accession>
<gene>
    <name evidence="1" type="ORF">AK812_SmicGene4812</name>
</gene>
<keyword evidence="2" id="KW-1185">Reference proteome</keyword>
<dbReference type="AlphaFoldDB" id="A0A1Q9EVH7"/>
<dbReference type="Proteomes" id="UP000186817">
    <property type="component" value="Unassembled WGS sequence"/>
</dbReference>
<organism evidence="1 2">
    <name type="scientific">Symbiodinium microadriaticum</name>
    <name type="common">Dinoflagellate</name>
    <name type="synonym">Zooxanthella microadriatica</name>
    <dbReference type="NCBI Taxonomy" id="2951"/>
    <lineage>
        <taxon>Eukaryota</taxon>
        <taxon>Sar</taxon>
        <taxon>Alveolata</taxon>
        <taxon>Dinophyceae</taxon>
        <taxon>Suessiales</taxon>
        <taxon>Symbiodiniaceae</taxon>
        <taxon>Symbiodinium</taxon>
    </lineage>
</organism>